<organism evidence="1 2">
    <name type="scientific">Ktedonospora formicarum</name>
    <dbReference type="NCBI Taxonomy" id="2778364"/>
    <lineage>
        <taxon>Bacteria</taxon>
        <taxon>Bacillati</taxon>
        <taxon>Chloroflexota</taxon>
        <taxon>Ktedonobacteria</taxon>
        <taxon>Ktedonobacterales</taxon>
        <taxon>Ktedonobacteraceae</taxon>
        <taxon>Ktedonospora</taxon>
    </lineage>
</organism>
<reference evidence="1" key="1">
    <citation type="submission" date="2020-10" db="EMBL/GenBank/DDBJ databases">
        <title>Taxonomic study of unclassified bacteria belonging to the class Ktedonobacteria.</title>
        <authorList>
            <person name="Yabe S."/>
            <person name="Wang C.M."/>
            <person name="Zheng Y."/>
            <person name="Sakai Y."/>
            <person name="Cavaletti L."/>
            <person name="Monciardini P."/>
            <person name="Donadio S."/>
        </authorList>
    </citation>
    <scope>NUCLEOTIDE SEQUENCE</scope>
    <source>
        <strain evidence="1">SOSP1-1</strain>
    </source>
</reference>
<protein>
    <submittedName>
        <fullName evidence="1">Uncharacterized protein</fullName>
    </submittedName>
</protein>
<comment type="caution">
    <text evidence="1">The sequence shown here is derived from an EMBL/GenBank/DDBJ whole genome shotgun (WGS) entry which is preliminary data.</text>
</comment>
<proteinExistence type="predicted"/>
<dbReference type="InterPro" id="IPR036271">
    <property type="entry name" value="Tet_transcr_reg_TetR-rel_C_sf"/>
</dbReference>
<dbReference type="EMBL" id="BNJF01000011">
    <property type="protein sequence ID" value="GHO51300.1"/>
    <property type="molecule type" value="Genomic_DNA"/>
</dbReference>
<dbReference type="SUPFAM" id="SSF48498">
    <property type="entry name" value="Tetracyclin repressor-like, C-terminal domain"/>
    <property type="match status" value="1"/>
</dbReference>
<sequence length="49" mass="5243">MTIPTTDMATTLVAIVQGGYVLARALQDPQQMGKALRGALALLESIEER</sequence>
<accession>A0A8J3IDP7</accession>
<gene>
    <name evidence="1" type="ORF">KSX_94630</name>
</gene>
<keyword evidence="2" id="KW-1185">Reference proteome</keyword>
<name>A0A8J3IDP7_9CHLR</name>
<dbReference type="RefSeq" id="WP_220200222.1">
    <property type="nucleotide sequence ID" value="NZ_BNJF01000011.1"/>
</dbReference>
<dbReference type="AlphaFoldDB" id="A0A8J3IDP7"/>
<dbReference type="Proteomes" id="UP000612362">
    <property type="component" value="Unassembled WGS sequence"/>
</dbReference>
<evidence type="ECO:0000313" key="2">
    <source>
        <dbReference type="Proteomes" id="UP000612362"/>
    </source>
</evidence>
<evidence type="ECO:0000313" key="1">
    <source>
        <dbReference type="EMBL" id="GHO51300.1"/>
    </source>
</evidence>